<evidence type="ECO:0000256" key="5">
    <source>
        <dbReference type="ARBA" id="ARBA00023026"/>
    </source>
</evidence>
<keyword evidence="4" id="KW-0204">Cytolysis</keyword>
<proteinExistence type="inferred from homology"/>
<dbReference type="GO" id="GO:0005576">
    <property type="term" value="C:extracellular region"/>
    <property type="evidence" value="ECO:0007669"/>
    <property type="project" value="UniProtKB-SubCell"/>
</dbReference>
<comment type="caution">
    <text evidence="6">The sequence shown here is derived from an EMBL/GenBank/DDBJ whole genome shotgun (WGS) entry which is preliminary data.</text>
</comment>
<evidence type="ECO:0000313" key="6">
    <source>
        <dbReference type="EMBL" id="RAV31395.1"/>
    </source>
</evidence>
<evidence type="ECO:0000313" key="7">
    <source>
        <dbReference type="Proteomes" id="UP000251577"/>
    </source>
</evidence>
<dbReference type="EMBL" id="QHCV01000101">
    <property type="protein sequence ID" value="RAV31395.1"/>
    <property type="molecule type" value="Genomic_DNA"/>
</dbReference>
<evidence type="ECO:0000256" key="3">
    <source>
        <dbReference type="ARBA" id="ARBA00022525"/>
    </source>
</evidence>
<comment type="similarity">
    <text evidence="2">Belongs to the staphylococcal hemolytic protein family.</text>
</comment>
<organism evidence="6 7">
    <name type="scientific">Corynebacterium heidelbergense</name>
    <dbReference type="NCBI Taxonomy" id="2055947"/>
    <lineage>
        <taxon>Bacteria</taxon>
        <taxon>Bacillati</taxon>
        <taxon>Actinomycetota</taxon>
        <taxon>Actinomycetes</taxon>
        <taxon>Mycobacteriales</taxon>
        <taxon>Corynebacteriaceae</taxon>
        <taxon>Corynebacterium</taxon>
    </lineage>
</organism>
<evidence type="ECO:0000256" key="4">
    <source>
        <dbReference type="ARBA" id="ARBA00022735"/>
    </source>
</evidence>
<dbReference type="AlphaFoldDB" id="A0A364V425"/>
<dbReference type="InterPro" id="IPR008846">
    <property type="entry name" value="PSMbeta"/>
</dbReference>
<keyword evidence="7" id="KW-1185">Reference proteome</keyword>
<protein>
    <submittedName>
        <fullName evidence="6">Uncharacterized protein</fullName>
    </submittedName>
</protein>
<accession>A0A364V425</accession>
<sequence length="61" mass="5754">MIDALVNLGGSIVDIVKSAIEGDWGALAKAILGTVGNTVELGSSAIDGSSAGGDAAAPAGE</sequence>
<keyword evidence="3" id="KW-0964">Secreted</keyword>
<evidence type="ECO:0000256" key="2">
    <source>
        <dbReference type="ARBA" id="ARBA00006367"/>
    </source>
</evidence>
<evidence type="ECO:0000256" key="1">
    <source>
        <dbReference type="ARBA" id="ARBA00004613"/>
    </source>
</evidence>
<dbReference type="RefSeq" id="WP_113631304.1">
    <property type="nucleotide sequence ID" value="NZ_QHCV01000101.1"/>
</dbReference>
<dbReference type="GO" id="GO:0031640">
    <property type="term" value="P:killing of cells of another organism"/>
    <property type="evidence" value="ECO:0007669"/>
    <property type="project" value="UniProtKB-KW"/>
</dbReference>
<comment type="subcellular location">
    <subcellularLocation>
        <location evidence="1">Secreted</location>
    </subcellularLocation>
</comment>
<name>A0A364V425_9CORY</name>
<dbReference type="Pfam" id="PF05480">
    <property type="entry name" value="PSMbeta"/>
    <property type="match status" value="1"/>
</dbReference>
<dbReference type="Proteomes" id="UP000251577">
    <property type="component" value="Unassembled WGS sequence"/>
</dbReference>
<reference evidence="6 7" key="1">
    <citation type="journal article" date="2018" name="Syst. Appl. Microbiol.">
        <title>Corynebacterium heidelbergense sp. nov., isolated from the preen glands of Egyptian geese (Alopochen aegyptiacus).</title>
        <authorList>
            <person name="Braun M.S."/>
            <person name="Wang E."/>
            <person name="Zimmermann S."/>
            <person name="Wink M."/>
        </authorList>
    </citation>
    <scope>NUCLEOTIDE SEQUENCE [LARGE SCALE GENOMIC DNA]</scope>
    <source>
        <strain evidence="6 7">647</strain>
    </source>
</reference>
<keyword evidence="4" id="KW-0354">Hemolysis</keyword>
<gene>
    <name evidence="6" type="ORF">DLJ54_08540</name>
</gene>
<keyword evidence="5" id="KW-0843">Virulence</keyword>